<dbReference type="EMBL" id="RQET01000004">
    <property type="protein sequence ID" value="TGK11779.1"/>
    <property type="molecule type" value="Genomic_DNA"/>
</dbReference>
<evidence type="ECO:0000259" key="2">
    <source>
        <dbReference type="Pfam" id="PF01035"/>
    </source>
</evidence>
<dbReference type="Pfam" id="PF01035">
    <property type="entry name" value="DNA_binding_1"/>
    <property type="match status" value="1"/>
</dbReference>
<evidence type="ECO:0000313" key="4">
    <source>
        <dbReference type="Proteomes" id="UP000298458"/>
    </source>
</evidence>
<dbReference type="InterPro" id="IPR014048">
    <property type="entry name" value="MethylDNA_cys_MeTrfase_DNA-bd"/>
</dbReference>
<dbReference type="Proteomes" id="UP000298458">
    <property type="component" value="Unassembled WGS sequence"/>
</dbReference>
<dbReference type="InterPro" id="IPR036217">
    <property type="entry name" value="MethylDNA_cys_MeTrfase_DNAb"/>
</dbReference>
<evidence type="ECO:0000256" key="1">
    <source>
        <dbReference type="ARBA" id="ARBA00022763"/>
    </source>
</evidence>
<evidence type="ECO:0000313" key="3">
    <source>
        <dbReference type="EMBL" id="TGK11779.1"/>
    </source>
</evidence>
<protein>
    <submittedName>
        <fullName evidence="3">MGMT family protein</fullName>
    </submittedName>
</protein>
<dbReference type="SUPFAM" id="SSF46767">
    <property type="entry name" value="Methylated DNA-protein cysteine methyltransferase, C-terminal domain"/>
    <property type="match status" value="1"/>
</dbReference>
<proteinExistence type="predicted"/>
<dbReference type="GO" id="GO:0006281">
    <property type="term" value="P:DNA repair"/>
    <property type="evidence" value="ECO:0007669"/>
    <property type="project" value="InterPro"/>
</dbReference>
<feature type="domain" description="Methylated-DNA-[protein]-cysteine S-methyltransferase DNA binding" evidence="2">
    <location>
        <begin position="20"/>
        <end position="103"/>
    </location>
</feature>
<dbReference type="PANTHER" id="PTHR42942">
    <property type="entry name" value="6-O-METHYLGUANINE DNA METHYLTRANSFERASE"/>
    <property type="match status" value="1"/>
</dbReference>
<dbReference type="RefSeq" id="WP_135767182.1">
    <property type="nucleotide sequence ID" value="NZ_RQET01000004.1"/>
</dbReference>
<comment type="caution">
    <text evidence="3">The sequence shown here is derived from an EMBL/GenBank/DDBJ whole genome shotgun (WGS) entry which is preliminary data.</text>
</comment>
<name>A0A4R9GGT8_9LEPT</name>
<reference evidence="3" key="1">
    <citation type="journal article" date="2019" name="PLoS Negl. Trop. Dis.">
        <title>Revisiting the worldwide diversity of Leptospira species in the environment.</title>
        <authorList>
            <person name="Vincent A.T."/>
            <person name="Schiettekatte O."/>
            <person name="Bourhy P."/>
            <person name="Veyrier F.J."/>
            <person name="Picardeau M."/>
        </authorList>
    </citation>
    <scope>NUCLEOTIDE SEQUENCE [LARGE SCALE GENOMIC DNA]</scope>
    <source>
        <strain evidence="3">SSW15</strain>
    </source>
</reference>
<dbReference type="OrthoDB" id="9789813at2"/>
<dbReference type="GO" id="GO:0003824">
    <property type="term" value="F:catalytic activity"/>
    <property type="evidence" value="ECO:0007669"/>
    <property type="project" value="InterPro"/>
</dbReference>
<dbReference type="AlphaFoldDB" id="A0A4R9GGT8"/>
<gene>
    <name evidence="3" type="ORF">EHO60_05665</name>
</gene>
<dbReference type="InterPro" id="IPR036388">
    <property type="entry name" value="WH-like_DNA-bd_sf"/>
</dbReference>
<dbReference type="PANTHER" id="PTHR42942:SF1">
    <property type="entry name" value="ALKYLTRANSFERASE-LIKE PROTEIN 1"/>
    <property type="match status" value="1"/>
</dbReference>
<dbReference type="CDD" id="cd06445">
    <property type="entry name" value="ATase"/>
    <property type="match status" value="1"/>
</dbReference>
<keyword evidence="1" id="KW-0227">DNA damage</keyword>
<accession>A0A4R9GGT8</accession>
<dbReference type="Gene3D" id="1.10.10.10">
    <property type="entry name" value="Winged helix-like DNA-binding domain superfamily/Winged helix DNA-binding domain"/>
    <property type="match status" value="1"/>
</dbReference>
<sequence length="119" mass="13737">MKSRPALKKKSKKEEKKPSFYEEVYSITKKIPRGKVTSYGRIAVILGHPRAARAVGYALNAIPKNREGKIPWQRVINSKGRISFRGDSHRAILQRKILESEGIRFDDNETVDWKKFGWP</sequence>
<dbReference type="InterPro" id="IPR052520">
    <property type="entry name" value="ATL_DNA_repair"/>
</dbReference>
<keyword evidence="4" id="KW-1185">Reference proteome</keyword>
<organism evidence="3 4">
    <name type="scientific">Leptospira fletcheri</name>
    <dbReference type="NCBI Taxonomy" id="2484981"/>
    <lineage>
        <taxon>Bacteria</taxon>
        <taxon>Pseudomonadati</taxon>
        <taxon>Spirochaetota</taxon>
        <taxon>Spirochaetia</taxon>
        <taxon>Leptospirales</taxon>
        <taxon>Leptospiraceae</taxon>
        <taxon>Leptospira</taxon>
    </lineage>
</organism>